<comment type="function">
    <text evidence="5">Site-specific tyrosine recombinase, which acts by catalyzing the cutting and rejoining of the recombining DNA molecules.</text>
</comment>
<dbReference type="InterPro" id="IPR026870">
    <property type="entry name" value="Zinc_ribbon_dom"/>
</dbReference>
<dbReference type="CDD" id="cd00796">
    <property type="entry name" value="INT_Rci_Hp1_C"/>
    <property type="match status" value="1"/>
</dbReference>
<dbReference type="SUPFAM" id="SSF56349">
    <property type="entry name" value="DNA breaking-rejoining enzymes"/>
    <property type="match status" value="1"/>
</dbReference>
<feature type="active site" evidence="5">
    <location>
        <position position="182"/>
    </location>
</feature>
<comment type="subcellular location">
    <subcellularLocation>
        <location evidence="5">Cytoplasm</location>
    </subcellularLocation>
</comment>
<keyword evidence="1 5" id="KW-0963">Cytoplasm</keyword>
<evidence type="ECO:0000259" key="6">
    <source>
        <dbReference type="PROSITE" id="PS51898"/>
    </source>
</evidence>
<feature type="active site" evidence="5">
    <location>
        <position position="269"/>
    </location>
</feature>
<dbReference type="InterPro" id="IPR033686">
    <property type="entry name" value="XerA"/>
</dbReference>
<dbReference type="InterPro" id="IPR010998">
    <property type="entry name" value="Integrase_recombinase_N"/>
</dbReference>
<dbReference type="AlphaFoldDB" id="A0A7J3XYZ4"/>
<dbReference type="InterPro" id="IPR044068">
    <property type="entry name" value="CB"/>
</dbReference>
<dbReference type="InterPro" id="IPR004107">
    <property type="entry name" value="Integrase_SAM-like_N"/>
</dbReference>
<dbReference type="PANTHER" id="PTHR30349">
    <property type="entry name" value="PHAGE INTEGRASE-RELATED"/>
    <property type="match status" value="1"/>
</dbReference>
<evidence type="ECO:0000259" key="7">
    <source>
        <dbReference type="PROSITE" id="PS51900"/>
    </source>
</evidence>
<evidence type="ECO:0000256" key="4">
    <source>
        <dbReference type="ARBA" id="ARBA00023172"/>
    </source>
</evidence>
<feature type="active site" description="O-(3'-phospho-DNA)-tyrosine intermediate" evidence="5">
    <location>
        <position position="278"/>
    </location>
</feature>
<dbReference type="InterPro" id="IPR050090">
    <property type="entry name" value="Tyrosine_recombinase_XerCD"/>
</dbReference>
<proteinExistence type="inferred from homology"/>
<dbReference type="InterPro" id="IPR011010">
    <property type="entry name" value="DNA_brk_join_enz"/>
</dbReference>
<dbReference type="InterPro" id="IPR002104">
    <property type="entry name" value="Integrase_catalytic"/>
</dbReference>
<reference evidence="8" key="1">
    <citation type="journal article" date="2020" name="mSystems">
        <title>Genome- and Community-Level Interaction Insights into Carbon Utilization and Element Cycling Functions of Hydrothermarchaeota in Hydrothermal Sediment.</title>
        <authorList>
            <person name="Zhou Z."/>
            <person name="Liu Y."/>
            <person name="Xu W."/>
            <person name="Pan J."/>
            <person name="Luo Z.H."/>
            <person name="Li M."/>
        </authorList>
    </citation>
    <scope>NUCLEOTIDE SEQUENCE [LARGE SCALE GENOMIC DNA]</scope>
    <source>
        <strain evidence="8">SpSt-110</strain>
    </source>
</reference>
<dbReference type="GO" id="GO:0009037">
    <property type="term" value="F:tyrosine-based site-specific recombinase activity"/>
    <property type="evidence" value="ECO:0007669"/>
    <property type="project" value="UniProtKB-UniRule"/>
</dbReference>
<comment type="caution">
    <text evidence="8">The sequence shown here is derived from an EMBL/GenBank/DDBJ whole genome shotgun (WGS) entry which is preliminary data.</text>
</comment>
<evidence type="ECO:0000256" key="3">
    <source>
        <dbReference type="ARBA" id="ARBA00023125"/>
    </source>
</evidence>
<dbReference type="Gene3D" id="1.10.150.130">
    <property type="match status" value="1"/>
</dbReference>
<dbReference type="Pfam" id="PF00589">
    <property type="entry name" value="Phage_integrase"/>
    <property type="match status" value="1"/>
</dbReference>
<name>A0A7J3XYZ4_9CREN</name>
<dbReference type="GO" id="GO:0005737">
    <property type="term" value="C:cytoplasm"/>
    <property type="evidence" value="ECO:0007669"/>
    <property type="project" value="UniProtKB-SubCell"/>
</dbReference>
<dbReference type="EMBL" id="DRYK01000055">
    <property type="protein sequence ID" value="HHP67934.1"/>
    <property type="molecule type" value="Genomic_DNA"/>
</dbReference>
<feature type="domain" description="Core-binding (CB)" evidence="7">
    <location>
        <begin position="17"/>
        <end position="109"/>
    </location>
</feature>
<dbReference type="InterPro" id="IPR013762">
    <property type="entry name" value="Integrase-like_cat_sf"/>
</dbReference>
<gene>
    <name evidence="5" type="primary">xerA</name>
    <name evidence="8" type="ORF">ENM60_03995</name>
</gene>
<keyword evidence="3 5" id="KW-0238">DNA-binding</keyword>
<accession>A0A7J3XYZ4</accession>
<feature type="active site" evidence="5">
    <location>
        <position position="243"/>
    </location>
</feature>
<dbReference type="Pfam" id="PF13240">
    <property type="entry name" value="Zn_Ribbon_1"/>
    <property type="match status" value="1"/>
</dbReference>
<dbReference type="Pfam" id="PF02899">
    <property type="entry name" value="Phage_int_SAM_1"/>
    <property type="match status" value="1"/>
</dbReference>
<feature type="active site" evidence="5">
    <location>
        <position position="157"/>
    </location>
</feature>
<dbReference type="NCBIfam" id="NF040815">
    <property type="entry name" value="recomb_XerA_Arch"/>
    <property type="match status" value="1"/>
</dbReference>
<keyword evidence="4 5" id="KW-0233">DNA recombination</keyword>
<dbReference type="GO" id="GO:0003677">
    <property type="term" value="F:DNA binding"/>
    <property type="evidence" value="ECO:0007669"/>
    <property type="project" value="UniProtKB-UniRule"/>
</dbReference>
<protein>
    <recommendedName>
        <fullName evidence="5">Tyrosine recombinase XerA</fullName>
    </recommendedName>
</protein>
<sequence>MPGGIDVGKAPEDILSLPNEDIVNEFLAVLEASGASQDTIKAYRSALYDFILFLKGKPLREVTLRDVVAWRNERLKNGFNWKRTESKDSWLATLHYYTIFLKKFFKWLGLNLSVPSVKKPAKKIEALSDEEVSKLLAAATRVEEKIILKLLLDTGLRSRELLSLRVSDINFDERVIRVREAKYGRERYVTATQETFEMVKAYVKLLNLNPGDKLFNLTYSGLYKMLKKLARRAGLNEDRVRPHILRHTFATRALRMGLSLPTLQRILGHSDIKTTQVYLHLTVEDLKKEYASKLDVAGKASKYCVSCGRPIPADALYCPYCGARQTIDEGATASTV</sequence>
<dbReference type="PROSITE" id="PS51898">
    <property type="entry name" value="TYR_RECOMBINASE"/>
    <property type="match status" value="1"/>
</dbReference>
<feature type="domain" description="Tyr recombinase" evidence="6">
    <location>
        <begin position="122"/>
        <end position="291"/>
    </location>
</feature>
<evidence type="ECO:0000313" key="8">
    <source>
        <dbReference type="EMBL" id="HHP67934.1"/>
    </source>
</evidence>
<feature type="active site" evidence="5">
    <location>
        <position position="246"/>
    </location>
</feature>
<dbReference type="GO" id="GO:0006313">
    <property type="term" value="P:DNA transposition"/>
    <property type="evidence" value="ECO:0007669"/>
    <property type="project" value="UniProtKB-UniRule"/>
</dbReference>
<dbReference type="PANTHER" id="PTHR30349:SF41">
    <property type="entry name" value="INTEGRASE_RECOMBINASE PROTEIN MJ0367-RELATED"/>
    <property type="match status" value="1"/>
</dbReference>
<evidence type="ECO:0000256" key="2">
    <source>
        <dbReference type="ARBA" id="ARBA00022908"/>
    </source>
</evidence>
<dbReference type="Gene3D" id="1.10.443.10">
    <property type="entry name" value="Intergrase catalytic core"/>
    <property type="match status" value="1"/>
</dbReference>
<evidence type="ECO:0000256" key="1">
    <source>
        <dbReference type="ARBA" id="ARBA00022490"/>
    </source>
</evidence>
<evidence type="ECO:0000256" key="5">
    <source>
        <dbReference type="HAMAP-Rule" id="MF_02055"/>
    </source>
</evidence>
<dbReference type="HAMAP" id="MF_02055">
    <property type="entry name" value="Recomb_XerA"/>
    <property type="match status" value="1"/>
</dbReference>
<dbReference type="PROSITE" id="PS51900">
    <property type="entry name" value="CB"/>
    <property type="match status" value="1"/>
</dbReference>
<organism evidence="8">
    <name type="scientific">Thermogladius calderae</name>
    <dbReference type="NCBI Taxonomy" id="1200300"/>
    <lineage>
        <taxon>Archaea</taxon>
        <taxon>Thermoproteota</taxon>
        <taxon>Thermoprotei</taxon>
        <taxon>Desulfurococcales</taxon>
        <taxon>Desulfurococcaceae</taxon>
        <taxon>Thermogladius</taxon>
    </lineage>
</organism>
<keyword evidence="2 5" id="KW-0229">DNA integration</keyword>
<comment type="similarity">
    <text evidence="5">Belongs to the 'phage' integrase family. XerA subfamily.</text>
</comment>